<gene>
    <name evidence="1" type="ORF">LZC95_32600</name>
</gene>
<name>A0ABZ2JXI1_9BACT</name>
<dbReference type="RefSeq" id="WP_394841804.1">
    <property type="nucleotide sequence ID" value="NZ_CP089982.1"/>
</dbReference>
<protein>
    <submittedName>
        <fullName evidence="1">Class I SAM-dependent methyltransferase</fullName>
    </submittedName>
</protein>
<evidence type="ECO:0000313" key="1">
    <source>
        <dbReference type="EMBL" id="WXA91184.1"/>
    </source>
</evidence>
<dbReference type="Pfam" id="PF01135">
    <property type="entry name" value="PCMT"/>
    <property type="match status" value="1"/>
</dbReference>
<dbReference type="InterPro" id="IPR029063">
    <property type="entry name" value="SAM-dependent_MTases_sf"/>
</dbReference>
<dbReference type="GO" id="GO:0032259">
    <property type="term" value="P:methylation"/>
    <property type="evidence" value="ECO:0007669"/>
    <property type="project" value="UniProtKB-KW"/>
</dbReference>
<keyword evidence="1" id="KW-0808">Transferase</keyword>
<keyword evidence="2" id="KW-1185">Reference proteome</keyword>
<dbReference type="SUPFAM" id="SSF53335">
    <property type="entry name" value="S-adenosyl-L-methionine-dependent methyltransferases"/>
    <property type="match status" value="1"/>
</dbReference>
<reference evidence="1 2" key="1">
    <citation type="submission" date="2021-12" db="EMBL/GenBank/DDBJ databases">
        <title>Discovery of the Pendulisporaceae a myxobacterial family with distinct sporulation behavior and unique specialized metabolism.</title>
        <authorList>
            <person name="Garcia R."/>
            <person name="Popoff A."/>
            <person name="Bader C.D."/>
            <person name="Loehr J."/>
            <person name="Walesch S."/>
            <person name="Walt C."/>
            <person name="Boldt J."/>
            <person name="Bunk B."/>
            <person name="Haeckl F.J.F.P.J."/>
            <person name="Gunesch A.P."/>
            <person name="Birkelbach J."/>
            <person name="Nuebel U."/>
            <person name="Pietschmann T."/>
            <person name="Bach T."/>
            <person name="Mueller R."/>
        </authorList>
    </citation>
    <scope>NUCLEOTIDE SEQUENCE [LARGE SCALE GENOMIC DNA]</scope>
    <source>
        <strain evidence="1 2">MSr12523</strain>
    </source>
</reference>
<keyword evidence="1" id="KW-0489">Methyltransferase</keyword>
<organism evidence="1 2">
    <name type="scientific">Pendulispora brunnea</name>
    <dbReference type="NCBI Taxonomy" id="2905690"/>
    <lineage>
        <taxon>Bacteria</taxon>
        <taxon>Pseudomonadati</taxon>
        <taxon>Myxococcota</taxon>
        <taxon>Myxococcia</taxon>
        <taxon>Myxococcales</taxon>
        <taxon>Sorangiineae</taxon>
        <taxon>Pendulisporaceae</taxon>
        <taxon>Pendulispora</taxon>
    </lineage>
</organism>
<dbReference type="Gene3D" id="3.40.50.150">
    <property type="entry name" value="Vaccinia Virus protein VP39"/>
    <property type="match status" value="1"/>
</dbReference>
<dbReference type="EMBL" id="CP089982">
    <property type="protein sequence ID" value="WXA91184.1"/>
    <property type="molecule type" value="Genomic_DNA"/>
</dbReference>
<proteinExistence type="predicted"/>
<dbReference type="Proteomes" id="UP001379533">
    <property type="component" value="Chromosome"/>
</dbReference>
<accession>A0ABZ2JXI1</accession>
<sequence length="263" mass="29558">MMYAARNTEQILQTLRCGGEVEDEDFDAYLPPGPRLASRQYWTPVAVASLAAQWLSRAGARHVLDVGSGCGKLCVVGAIVSELAFVGLEHRLNLVRIARKLAHRFGVDDRATFRHGALVDVPFEEFDALYFYNPFGENVFAEAEHLDTNVALTPERFQDDIRLMEAVLERMPVGSRIVSYHGFGGRIPDAYELTCSERARTGTLRLWTKMRRQAQGCYWVERENTAAFRDAQDQEALSAARRPVDAIKDNVGVLAEKYVYPSQ</sequence>
<evidence type="ECO:0000313" key="2">
    <source>
        <dbReference type="Proteomes" id="UP001379533"/>
    </source>
</evidence>
<dbReference type="GO" id="GO:0008168">
    <property type="term" value="F:methyltransferase activity"/>
    <property type="evidence" value="ECO:0007669"/>
    <property type="project" value="UniProtKB-KW"/>
</dbReference>